<keyword evidence="3" id="KW-1185">Reference proteome</keyword>
<feature type="region of interest" description="Disordered" evidence="1">
    <location>
        <begin position="56"/>
        <end position="93"/>
    </location>
</feature>
<reference evidence="2" key="1">
    <citation type="submission" date="2023-11" db="EMBL/GenBank/DDBJ databases">
        <authorList>
            <person name="De Vega J J."/>
            <person name="De Vega J J."/>
        </authorList>
    </citation>
    <scope>NUCLEOTIDE SEQUENCE</scope>
</reference>
<dbReference type="Proteomes" id="UP001295794">
    <property type="component" value="Unassembled WGS sequence"/>
</dbReference>
<evidence type="ECO:0000313" key="2">
    <source>
        <dbReference type="EMBL" id="CAK5263136.1"/>
    </source>
</evidence>
<proteinExistence type="predicted"/>
<dbReference type="AlphaFoldDB" id="A0AAD2GT42"/>
<protein>
    <submittedName>
        <fullName evidence="2">Uncharacterized protein</fullName>
    </submittedName>
</protein>
<sequence length="111" mass="11858">MKLGASCVPGNWSSLLQPSRRRACLSVQIDSPLAPPKQGASQIPARLITSVMGSHGSIRPDLPCPTAEHRSRTPADVRSSTLQGVSSPQASVTHAHPFQRATFHCSCVRSF</sequence>
<accession>A0AAD2GT42</accession>
<comment type="caution">
    <text evidence="2">The sequence shown here is derived from an EMBL/GenBank/DDBJ whole genome shotgun (WGS) entry which is preliminary data.</text>
</comment>
<gene>
    <name evidence="2" type="ORF">MYCIT1_LOCUS2401</name>
</gene>
<evidence type="ECO:0000313" key="3">
    <source>
        <dbReference type="Proteomes" id="UP001295794"/>
    </source>
</evidence>
<dbReference type="EMBL" id="CAVNYO010000035">
    <property type="protein sequence ID" value="CAK5263136.1"/>
    <property type="molecule type" value="Genomic_DNA"/>
</dbReference>
<name>A0AAD2GT42_9AGAR</name>
<evidence type="ECO:0000256" key="1">
    <source>
        <dbReference type="SAM" id="MobiDB-lite"/>
    </source>
</evidence>
<feature type="compositionally biased region" description="Polar residues" evidence="1">
    <location>
        <begin position="78"/>
        <end position="92"/>
    </location>
</feature>
<organism evidence="2 3">
    <name type="scientific">Mycena citricolor</name>
    <dbReference type="NCBI Taxonomy" id="2018698"/>
    <lineage>
        <taxon>Eukaryota</taxon>
        <taxon>Fungi</taxon>
        <taxon>Dikarya</taxon>
        <taxon>Basidiomycota</taxon>
        <taxon>Agaricomycotina</taxon>
        <taxon>Agaricomycetes</taxon>
        <taxon>Agaricomycetidae</taxon>
        <taxon>Agaricales</taxon>
        <taxon>Marasmiineae</taxon>
        <taxon>Mycenaceae</taxon>
        <taxon>Mycena</taxon>
    </lineage>
</organism>